<proteinExistence type="predicted"/>
<dbReference type="Pfam" id="PF04155">
    <property type="entry name" value="Ground-like"/>
    <property type="match status" value="1"/>
</dbReference>
<dbReference type="InterPro" id="IPR007284">
    <property type="entry name" value="Ground-like_dom"/>
</dbReference>
<keyword evidence="3" id="KW-1185">Reference proteome</keyword>
<organism evidence="3 4">
    <name type="scientific">Parastrongyloides trichosuri</name>
    <name type="common">Possum-specific nematode worm</name>
    <dbReference type="NCBI Taxonomy" id="131310"/>
    <lineage>
        <taxon>Eukaryota</taxon>
        <taxon>Metazoa</taxon>
        <taxon>Ecdysozoa</taxon>
        <taxon>Nematoda</taxon>
        <taxon>Chromadorea</taxon>
        <taxon>Rhabditida</taxon>
        <taxon>Tylenchina</taxon>
        <taxon>Panagrolaimomorpha</taxon>
        <taxon>Strongyloidoidea</taxon>
        <taxon>Strongyloididae</taxon>
        <taxon>Parastrongyloides</taxon>
    </lineage>
</organism>
<name>A0A0N4ZPA0_PARTI</name>
<evidence type="ECO:0000313" key="4">
    <source>
        <dbReference type="WBParaSite" id="PTRK_0001036100.1"/>
    </source>
</evidence>
<dbReference type="Proteomes" id="UP000038045">
    <property type="component" value="Unplaced"/>
</dbReference>
<dbReference type="WBParaSite" id="PTRK_0001036100.1">
    <property type="protein sequence ID" value="PTRK_0001036100.1"/>
    <property type="gene ID" value="PTRK_0001036100"/>
</dbReference>
<sequence>MIKYFIFILILPFTLAQFFGAGGGSSCCCGCSSPQPSFCGCSQESICPPPQPCPPIPPPRPCPPPPIAICPAPQPIYLNQACSGCSDNSYQRIPSRGGCRTRYVVLRSNKTFKEQNEVPVLDGIENTSLQNASQTTNFGDEKCNNEELKNIILQNITPNDALQTKHAIHEAVSRIISNSIINVICSESSFTYLIIGTPKYCEAQKDGVICFIFQNP</sequence>
<feature type="domain" description="Ground-like" evidence="2">
    <location>
        <begin position="140"/>
        <end position="213"/>
    </location>
</feature>
<evidence type="ECO:0000313" key="3">
    <source>
        <dbReference type="Proteomes" id="UP000038045"/>
    </source>
</evidence>
<evidence type="ECO:0000259" key="2">
    <source>
        <dbReference type="Pfam" id="PF04155"/>
    </source>
</evidence>
<keyword evidence="1" id="KW-0732">Signal</keyword>
<feature type="chain" id="PRO_5005892013" evidence="1">
    <location>
        <begin position="17"/>
        <end position="216"/>
    </location>
</feature>
<dbReference type="PROSITE" id="PS51257">
    <property type="entry name" value="PROKAR_LIPOPROTEIN"/>
    <property type="match status" value="1"/>
</dbReference>
<feature type="signal peptide" evidence="1">
    <location>
        <begin position="1"/>
        <end position="16"/>
    </location>
</feature>
<accession>A0A0N4ZPA0</accession>
<protein>
    <submittedName>
        <fullName evidence="4">Ground-like domain-containing protein</fullName>
    </submittedName>
</protein>
<reference evidence="4" key="1">
    <citation type="submission" date="2017-02" db="UniProtKB">
        <authorList>
            <consortium name="WormBaseParasite"/>
        </authorList>
    </citation>
    <scope>IDENTIFICATION</scope>
</reference>
<dbReference type="STRING" id="131310.A0A0N4ZPA0"/>
<dbReference type="AlphaFoldDB" id="A0A0N4ZPA0"/>
<evidence type="ECO:0000256" key="1">
    <source>
        <dbReference type="SAM" id="SignalP"/>
    </source>
</evidence>